<accession>A0ABS5QGG0</accession>
<organism evidence="2 3">
    <name type="scientific">Roseococcus pinisoli</name>
    <dbReference type="NCBI Taxonomy" id="2835040"/>
    <lineage>
        <taxon>Bacteria</taxon>
        <taxon>Pseudomonadati</taxon>
        <taxon>Pseudomonadota</taxon>
        <taxon>Alphaproteobacteria</taxon>
        <taxon>Acetobacterales</taxon>
        <taxon>Roseomonadaceae</taxon>
        <taxon>Roseococcus</taxon>
    </lineage>
</organism>
<evidence type="ECO:0000313" key="2">
    <source>
        <dbReference type="EMBL" id="MBS7812761.1"/>
    </source>
</evidence>
<dbReference type="SUPFAM" id="SSF46626">
    <property type="entry name" value="Cytochrome c"/>
    <property type="match status" value="1"/>
</dbReference>
<gene>
    <name evidence="2" type="ORF">KHU32_17550</name>
</gene>
<evidence type="ECO:0000313" key="3">
    <source>
        <dbReference type="Proteomes" id="UP000766336"/>
    </source>
</evidence>
<comment type="caution">
    <text evidence="2">The sequence shown here is derived from an EMBL/GenBank/DDBJ whole genome shotgun (WGS) entry which is preliminary data.</text>
</comment>
<dbReference type="EMBL" id="JAHCDA010000003">
    <property type="protein sequence ID" value="MBS7812761.1"/>
    <property type="molecule type" value="Genomic_DNA"/>
</dbReference>
<keyword evidence="1" id="KW-0732">Signal</keyword>
<reference evidence="2 3" key="1">
    <citation type="submission" date="2021-05" db="EMBL/GenBank/DDBJ databases">
        <title>Roseococcus sp. XZZS9, whole genome shotgun sequencing project.</title>
        <authorList>
            <person name="Zhao G."/>
            <person name="Shen L."/>
        </authorList>
    </citation>
    <scope>NUCLEOTIDE SEQUENCE [LARGE SCALE GENOMIC DNA]</scope>
    <source>
        <strain evidence="2 3">XZZS9</strain>
    </source>
</reference>
<feature type="chain" id="PRO_5046660516" evidence="1">
    <location>
        <begin position="23"/>
        <end position="114"/>
    </location>
</feature>
<dbReference type="Gene3D" id="1.10.760.10">
    <property type="entry name" value="Cytochrome c-like domain"/>
    <property type="match status" value="1"/>
</dbReference>
<evidence type="ECO:0000256" key="1">
    <source>
        <dbReference type="SAM" id="SignalP"/>
    </source>
</evidence>
<dbReference type="Proteomes" id="UP000766336">
    <property type="component" value="Unassembled WGS sequence"/>
</dbReference>
<dbReference type="InterPro" id="IPR036909">
    <property type="entry name" value="Cyt_c-like_dom_sf"/>
</dbReference>
<keyword evidence="3" id="KW-1185">Reference proteome</keyword>
<name>A0ABS5QGG0_9PROT</name>
<sequence length="114" mass="12537">MLAVLALALPLALPPVGNLTFAQTAPEAEPEDPSILPAGDGQEETFYACSACHSTAIIRRSAFTREQWDGLMDWMVEKQGMNPLEAADRRQIVDYLAQHFGPRASPRGRNPFLN</sequence>
<protein>
    <submittedName>
        <fullName evidence="2">Cytochrome C-552</fullName>
    </submittedName>
</protein>
<proteinExistence type="predicted"/>
<feature type="signal peptide" evidence="1">
    <location>
        <begin position="1"/>
        <end position="22"/>
    </location>
</feature>